<evidence type="ECO:0000256" key="5">
    <source>
        <dbReference type="ARBA" id="ARBA00023014"/>
    </source>
</evidence>
<keyword evidence="2 7" id="KW-0001">2Fe-2S</keyword>
<dbReference type="GO" id="GO:0046872">
    <property type="term" value="F:metal ion binding"/>
    <property type="evidence" value="ECO:0007669"/>
    <property type="project" value="UniProtKB-KW"/>
</dbReference>
<evidence type="ECO:0000313" key="8">
    <source>
        <dbReference type="EMBL" id="CAA9562055.1"/>
    </source>
</evidence>
<reference evidence="8" key="1">
    <citation type="submission" date="2020-02" db="EMBL/GenBank/DDBJ databases">
        <authorList>
            <person name="Meier V. D."/>
        </authorList>
    </citation>
    <scope>NUCLEOTIDE SEQUENCE</scope>
    <source>
        <strain evidence="8">AVDCRST_MAG33</strain>
    </source>
</reference>
<dbReference type="GO" id="GO:0051537">
    <property type="term" value="F:2 iron, 2 sulfur cluster binding"/>
    <property type="evidence" value="ECO:0007669"/>
    <property type="project" value="UniProtKB-KW"/>
</dbReference>
<feature type="binding site" evidence="7">
    <location>
        <position position="135"/>
    </location>
    <ligand>
        <name>[2Fe-2S] cluster</name>
        <dbReference type="ChEBI" id="CHEBI:190135"/>
    </ligand>
</feature>
<feature type="binding site" evidence="7">
    <location>
        <position position="131"/>
    </location>
    <ligand>
        <name>[2Fe-2S] cluster</name>
        <dbReference type="ChEBI" id="CHEBI:190135"/>
    </ligand>
</feature>
<evidence type="ECO:0000256" key="4">
    <source>
        <dbReference type="ARBA" id="ARBA00023004"/>
    </source>
</evidence>
<proteinExistence type="inferred from homology"/>
<name>A0A6J4UWR1_9BACT</name>
<gene>
    <name evidence="8" type="ORF">AVDCRST_MAG33-1759</name>
</gene>
<dbReference type="PIRSF" id="PIRSF000216">
    <property type="entry name" value="NADH_DH_24kDa"/>
    <property type="match status" value="1"/>
</dbReference>
<feature type="binding site" evidence="7">
    <location>
        <position position="94"/>
    </location>
    <ligand>
        <name>[2Fe-2S] cluster</name>
        <dbReference type="ChEBI" id="CHEBI:190135"/>
    </ligand>
</feature>
<evidence type="ECO:0000256" key="7">
    <source>
        <dbReference type="PIRSR" id="PIRSR000216-1"/>
    </source>
</evidence>
<dbReference type="Gene3D" id="3.40.30.10">
    <property type="entry name" value="Glutaredoxin"/>
    <property type="match status" value="1"/>
</dbReference>
<dbReference type="InterPro" id="IPR028431">
    <property type="entry name" value="NADP_DH_HndA-like"/>
</dbReference>
<evidence type="ECO:0000256" key="6">
    <source>
        <dbReference type="ARBA" id="ARBA00034078"/>
    </source>
</evidence>
<dbReference type="InterPro" id="IPR002023">
    <property type="entry name" value="NuoE-like"/>
</dbReference>
<feature type="binding site" evidence="7">
    <location>
        <position position="89"/>
    </location>
    <ligand>
        <name>[2Fe-2S] cluster</name>
        <dbReference type="ChEBI" id="CHEBI:190135"/>
    </ligand>
</feature>
<dbReference type="Pfam" id="PF01257">
    <property type="entry name" value="2Fe-2S_thioredx"/>
    <property type="match status" value="1"/>
</dbReference>
<dbReference type="EMBL" id="CADCWK010000183">
    <property type="protein sequence ID" value="CAA9562055.1"/>
    <property type="molecule type" value="Genomic_DNA"/>
</dbReference>
<sequence>MSHPSSQTIDLDVVREMMSHITYADHQEGQELILFALQEINEHFGWVSLEAAEIVADHLGTTVNRVYALLTFYADFRTAPRGDNFMLVCHGMSCYVAGSMRLVQSLRDRHGVSDGETTADGALTIQVVDGCLGICDRAPLVKLNQEFHGELTVETLNDLIGRLRLATSSGGAR</sequence>
<dbReference type="InterPro" id="IPR041921">
    <property type="entry name" value="NuoE_N"/>
</dbReference>
<comment type="similarity">
    <text evidence="1">Belongs to the complex I 24 kDa subunit family.</text>
</comment>
<dbReference type="Gene3D" id="1.10.10.1590">
    <property type="entry name" value="NADH-quinone oxidoreductase subunit E"/>
    <property type="match status" value="1"/>
</dbReference>
<evidence type="ECO:0000256" key="3">
    <source>
        <dbReference type="ARBA" id="ARBA00022723"/>
    </source>
</evidence>
<keyword evidence="4 7" id="KW-0408">Iron</keyword>
<protein>
    <submittedName>
        <fullName evidence="8">Uncharacterized protein</fullName>
    </submittedName>
</protein>
<organism evidence="8">
    <name type="scientific">uncultured Thermomicrobiales bacterium</name>
    <dbReference type="NCBI Taxonomy" id="1645740"/>
    <lineage>
        <taxon>Bacteria</taxon>
        <taxon>Pseudomonadati</taxon>
        <taxon>Thermomicrobiota</taxon>
        <taxon>Thermomicrobia</taxon>
        <taxon>Thermomicrobiales</taxon>
        <taxon>environmental samples</taxon>
    </lineage>
</organism>
<dbReference type="InterPro" id="IPR036249">
    <property type="entry name" value="Thioredoxin-like_sf"/>
</dbReference>
<comment type="cofactor">
    <cofactor evidence="7">
        <name>[2Fe-2S] cluster</name>
        <dbReference type="ChEBI" id="CHEBI:190135"/>
    </cofactor>
    <text evidence="7">Binds 1 [2Fe-2S] cluster.</text>
</comment>
<accession>A0A6J4UWR1</accession>
<keyword evidence="3 7" id="KW-0479">Metal-binding</keyword>
<dbReference type="PANTHER" id="PTHR43342:SF1">
    <property type="entry name" value="BIFURCATING [FEFE] HYDROGENASE GAMMA SUBUNIT"/>
    <property type="match status" value="1"/>
</dbReference>
<evidence type="ECO:0000256" key="1">
    <source>
        <dbReference type="ARBA" id="ARBA00010643"/>
    </source>
</evidence>
<evidence type="ECO:0000256" key="2">
    <source>
        <dbReference type="ARBA" id="ARBA00022714"/>
    </source>
</evidence>
<dbReference type="GO" id="GO:0016491">
    <property type="term" value="F:oxidoreductase activity"/>
    <property type="evidence" value="ECO:0007669"/>
    <property type="project" value="InterPro"/>
</dbReference>
<dbReference type="AlphaFoldDB" id="A0A6J4UWR1"/>
<comment type="cofactor">
    <cofactor evidence="6">
        <name>[2Fe-2S] cluster</name>
        <dbReference type="ChEBI" id="CHEBI:190135"/>
    </cofactor>
</comment>
<dbReference type="SUPFAM" id="SSF52833">
    <property type="entry name" value="Thioredoxin-like"/>
    <property type="match status" value="1"/>
</dbReference>
<keyword evidence="5 7" id="KW-0411">Iron-sulfur</keyword>
<dbReference type="CDD" id="cd03064">
    <property type="entry name" value="TRX_Fd_NuoE"/>
    <property type="match status" value="1"/>
</dbReference>
<dbReference type="InterPro" id="IPR042128">
    <property type="entry name" value="NuoE_dom"/>
</dbReference>
<dbReference type="PANTHER" id="PTHR43342">
    <property type="entry name" value="NADH-QUINONE OXIDOREDUCTASE, E SUBUNIT"/>
    <property type="match status" value="1"/>
</dbReference>